<dbReference type="SMART" id="SM00091">
    <property type="entry name" value="PAS"/>
    <property type="match status" value="2"/>
</dbReference>
<evidence type="ECO:0000256" key="3">
    <source>
        <dbReference type="ARBA" id="ARBA00022553"/>
    </source>
</evidence>
<sequence length="642" mass="70574">MSTLTSDSTTGGAMSPGDVSLGPWENSADPAYCRDLKGRLIAANLSFARKFGRPQTGLAGLLMAEFIHPDDLAAFNATFVELAEPPYRAVSESRWITPQGVRWFSWEKTSIRDASGAIVAVRGVGRDITRQRMAEEQFYRLSRAIEQSPVAIVITDLDGRAQYVNPKFTEVSGRTLEDILDRKIEVLRDGHPDEDSYRKFWDTVRAGGEWRGELATRRPDGTTVWESVKVSCLRNPTGEITNLLCMREDITSRKALEAELRQAHKMESLGTLAGGIAHDFNNLLAIIHGYSEFCLQGAAEPAVMQKSLQEIHRAAQRASGLVKQILTFSRKAEIRYAPVDLNQLARDLVALMSETFPRTITFTLDLAEKLPPLLADQTQVQQIVLNLCVNARDAMPDGGSIVVSTAIRLGAELQSRHYSAEPVRRYACLSIADSGSGMTPEVCSRIFEPFFTTKQSNQGTGLGLAVVYGIATSHNGFIDVESTVGIGSTFRVYLPLASDTAATAPVTNSSEFPPGTESILVVDDEGPLRMLLSAAFTRKGYKVCTAATGSEAIEIICDKSRPLDAVLLDLNLPGSNGVQVLKVIRSTRPNLPVLVISGHITPEVRTEFQQLNQRDFVQKPYRLDEIGRRLRKLFEQSAEGRK</sequence>
<keyword evidence="3 9" id="KW-0597">Phosphoprotein</keyword>
<feature type="domain" description="PAC" evidence="14">
    <location>
        <begin position="210"/>
        <end position="262"/>
    </location>
</feature>
<dbReference type="InterPro" id="IPR000014">
    <property type="entry name" value="PAS"/>
</dbReference>
<proteinExistence type="predicted"/>
<evidence type="ECO:0000256" key="9">
    <source>
        <dbReference type="PROSITE-ProRule" id="PRU00169"/>
    </source>
</evidence>
<dbReference type="SUPFAM" id="SSF52172">
    <property type="entry name" value="CheY-like"/>
    <property type="match status" value="1"/>
</dbReference>
<evidence type="ECO:0000256" key="6">
    <source>
        <dbReference type="ARBA" id="ARBA00022777"/>
    </source>
</evidence>
<dbReference type="InterPro" id="IPR000700">
    <property type="entry name" value="PAS-assoc_C"/>
</dbReference>
<protein>
    <recommendedName>
        <fullName evidence="2">histidine kinase</fullName>
        <ecNumber evidence="2">2.7.13.3</ecNumber>
    </recommendedName>
</protein>
<keyword evidence="7" id="KW-0067">ATP-binding</keyword>
<dbReference type="PROSITE" id="PS50109">
    <property type="entry name" value="HIS_KIN"/>
    <property type="match status" value="1"/>
</dbReference>
<dbReference type="RefSeq" id="WP_012373291.1">
    <property type="nucleotide sequence ID" value="NC_010571.1"/>
</dbReference>
<dbReference type="InterPro" id="IPR003594">
    <property type="entry name" value="HATPase_dom"/>
</dbReference>
<dbReference type="InterPro" id="IPR003661">
    <property type="entry name" value="HisK_dim/P_dom"/>
</dbReference>
<dbReference type="AlphaFoldDB" id="B1ZRR0"/>
<evidence type="ECO:0000256" key="4">
    <source>
        <dbReference type="ARBA" id="ARBA00022679"/>
    </source>
</evidence>
<dbReference type="InterPro" id="IPR004358">
    <property type="entry name" value="Sig_transdc_His_kin-like_C"/>
</dbReference>
<dbReference type="GO" id="GO:0006355">
    <property type="term" value="P:regulation of DNA-templated transcription"/>
    <property type="evidence" value="ECO:0007669"/>
    <property type="project" value="InterPro"/>
</dbReference>
<reference evidence="15 16" key="1">
    <citation type="journal article" date="2011" name="J. Bacteriol.">
        <title>Genome sequence of the verrucomicrobium Opitutus terrae PB90-1, an abundant inhabitant of rice paddy soil ecosystems.</title>
        <authorList>
            <person name="van Passel M.W."/>
            <person name="Kant R."/>
            <person name="Palva A."/>
            <person name="Copeland A."/>
            <person name="Lucas S."/>
            <person name="Lapidus A."/>
            <person name="Glavina del Rio T."/>
            <person name="Pitluck S."/>
            <person name="Goltsman E."/>
            <person name="Clum A."/>
            <person name="Sun H."/>
            <person name="Schmutz J."/>
            <person name="Larimer F.W."/>
            <person name="Land M.L."/>
            <person name="Hauser L."/>
            <person name="Kyrpides N."/>
            <person name="Mikhailova N."/>
            <person name="Richardson P.P."/>
            <person name="Janssen P.H."/>
            <person name="de Vos W.M."/>
            <person name="Smidt H."/>
        </authorList>
    </citation>
    <scope>NUCLEOTIDE SEQUENCE [LARGE SCALE GENOMIC DNA]</scope>
    <source>
        <strain evidence="16">DSM 11246 / JCM 15787 / PB90-1</strain>
    </source>
</reference>
<dbReference type="InterPro" id="IPR035965">
    <property type="entry name" value="PAS-like_dom_sf"/>
</dbReference>
<dbReference type="eggNOG" id="COG4191">
    <property type="taxonomic scope" value="Bacteria"/>
</dbReference>
<evidence type="ECO:0000256" key="2">
    <source>
        <dbReference type="ARBA" id="ARBA00012438"/>
    </source>
</evidence>
<evidence type="ECO:0000259" key="14">
    <source>
        <dbReference type="PROSITE" id="PS50113"/>
    </source>
</evidence>
<organism evidence="15 16">
    <name type="scientific">Opitutus terrae (strain DSM 11246 / JCM 15787 / PB90-1)</name>
    <dbReference type="NCBI Taxonomy" id="452637"/>
    <lineage>
        <taxon>Bacteria</taxon>
        <taxon>Pseudomonadati</taxon>
        <taxon>Verrucomicrobiota</taxon>
        <taxon>Opitutia</taxon>
        <taxon>Opitutales</taxon>
        <taxon>Opitutaceae</taxon>
        <taxon>Opitutus</taxon>
    </lineage>
</organism>
<keyword evidence="5" id="KW-0547">Nucleotide-binding</keyword>
<dbReference type="NCBIfam" id="TIGR00229">
    <property type="entry name" value="sensory_box"/>
    <property type="match status" value="2"/>
</dbReference>
<feature type="domain" description="PAC" evidence="14">
    <location>
        <begin position="83"/>
        <end position="140"/>
    </location>
</feature>
<dbReference type="OrthoDB" id="184212at2"/>
<feature type="compositionally biased region" description="Polar residues" evidence="10">
    <location>
        <begin position="1"/>
        <end position="12"/>
    </location>
</feature>
<dbReference type="InterPro" id="IPR011006">
    <property type="entry name" value="CheY-like_superfamily"/>
</dbReference>
<evidence type="ECO:0000256" key="10">
    <source>
        <dbReference type="SAM" id="MobiDB-lite"/>
    </source>
</evidence>
<dbReference type="InterPro" id="IPR036097">
    <property type="entry name" value="HisK_dim/P_sf"/>
</dbReference>
<dbReference type="InterPro" id="IPR001610">
    <property type="entry name" value="PAC"/>
</dbReference>
<dbReference type="Gene3D" id="1.10.287.130">
    <property type="match status" value="1"/>
</dbReference>
<evidence type="ECO:0000256" key="5">
    <source>
        <dbReference type="ARBA" id="ARBA00022741"/>
    </source>
</evidence>
<dbReference type="SMART" id="SM00086">
    <property type="entry name" value="PAC"/>
    <property type="match status" value="2"/>
</dbReference>
<dbReference type="Proteomes" id="UP000007013">
    <property type="component" value="Chromosome"/>
</dbReference>
<dbReference type="eggNOG" id="COG2202">
    <property type="taxonomic scope" value="Bacteria"/>
</dbReference>
<dbReference type="SMART" id="SM00388">
    <property type="entry name" value="HisKA"/>
    <property type="match status" value="1"/>
</dbReference>
<dbReference type="PROSITE" id="PS50112">
    <property type="entry name" value="PAS"/>
    <property type="match status" value="1"/>
</dbReference>
<evidence type="ECO:0000313" key="15">
    <source>
        <dbReference type="EMBL" id="ACB73753.1"/>
    </source>
</evidence>
<evidence type="ECO:0000259" key="12">
    <source>
        <dbReference type="PROSITE" id="PS50110"/>
    </source>
</evidence>
<dbReference type="KEGG" id="ote:Oter_0463"/>
<dbReference type="Gene3D" id="3.30.450.20">
    <property type="entry name" value="PAS domain"/>
    <property type="match status" value="2"/>
</dbReference>
<dbReference type="InterPro" id="IPR013656">
    <property type="entry name" value="PAS_4"/>
</dbReference>
<dbReference type="SMART" id="SM00387">
    <property type="entry name" value="HATPase_c"/>
    <property type="match status" value="1"/>
</dbReference>
<dbReference type="InterPro" id="IPR001789">
    <property type="entry name" value="Sig_transdc_resp-reg_receiver"/>
</dbReference>
<dbReference type="HOGENOM" id="CLU_000445_114_51_0"/>
<dbReference type="Gene3D" id="3.30.565.10">
    <property type="entry name" value="Histidine kinase-like ATPase, C-terminal domain"/>
    <property type="match status" value="1"/>
</dbReference>
<evidence type="ECO:0000259" key="11">
    <source>
        <dbReference type="PROSITE" id="PS50109"/>
    </source>
</evidence>
<keyword evidence="6 15" id="KW-0418">Kinase</keyword>
<dbReference type="SUPFAM" id="SSF55785">
    <property type="entry name" value="PYP-like sensor domain (PAS domain)"/>
    <property type="match status" value="2"/>
</dbReference>
<dbReference type="CDD" id="cd00130">
    <property type="entry name" value="PAS"/>
    <property type="match status" value="2"/>
</dbReference>
<dbReference type="EC" id="2.7.13.3" evidence="2"/>
<evidence type="ECO:0000256" key="7">
    <source>
        <dbReference type="ARBA" id="ARBA00022840"/>
    </source>
</evidence>
<dbReference type="STRING" id="452637.Oter_0463"/>
<dbReference type="eggNOG" id="COG2204">
    <property type="taxonomic scope" value="Bacteria"/>
</dbReference>
<evidence type="ECO:0000256" key="1">
    <source>
        <dbReference type="ARBA" id="ARBA00000085"/>
    </source>
</evidence>
<comment type="catalytic activity">
    <reaction evidence="1">
        <text>ATP + protein L-histidine = ADP + protein N-phospho-L-histidine.</text>
        <dbReference type="EC" id="2.7.13.3"/>
    </reaction>
</comment>
<feature type="modified residue" description="4-aspartylphosphate" evidence="9">
    <location>
        <position position="569"/>
    </location>
</feature>
<dbReference type="PROSITE" id="PS50113">
    <property type="entry name" value="PAC"/>
    <property type="match status" value="2"/>
</dbReference>
<evidence type="ECO:0000313" key="16">
    <source>
        <dbReference type="Proteomes" id="UP000007013"/>
    </source>
</evidence>
<keyword evidence="16" id="KW-1185">Reference proteome</keyword>
<evidence type="ECO:0000256" key="8">
    <source>
        <dbReference type="ARBA" id="ARBA00023012"/>
    </source>
</evidence>
<dbReference type="Pfam" id="PF00072">
    <property type="entry name" value="Response_reg"/>
    <property type="match status" value="1"/>
</dbReference>
<feature type="domain" description="Histidine kinase" evidence="11">
    <location>
        <begin position="275"/>
        <end position="498"/>
    </location>
</feature>
<dbReference type="GO" id="GO:0000155">
    <property type="term" value="F:phosphorelay sensor kinase activity"/>
    <property type="evidence" value="ECO:0007669"/>
    <property type="project" value="InterPro"/>
</dbReference>
<dbReference type="Pfam" id="PF02518">
    <property type="entry name" value="HATPase_c"/>
    <property type="match status" value="1"/>
</dbReference>
<dbReference type="SMART" id="SM00448">
    <property type="entry name" value="REC"/>
    <property type="match status" value="1"/>
</dbReference>
<accession>B1ZRR0</accession>
<feature type="domain" description="PAS" evidence="13">
    <location>
        <begin position="137"/>
        <end position="194"/>
    </location>
</feature>
<evidence type="ECO:0000259" key="13">
    <source>
        <dbReference type="PROSITE" id="PS50112"/>
    </source>
</evidence>
<dbReference type="SUPFAM" id="SSF47384">
    <property type="entry name" value="Homodimeric domain of signal transducing histidine kinase"/>
    <property type="match status" value="1"/>
</dbReference>
<dbReference type="GO" id="GO:0005524">
    <property type="term" value="F:ATP binding"/>
    <property type="evidence" value="ECO:0007669"/>
    <property type="project" value="UniProtKB-KW"/>
</dbReference>
<keyword evidence="4 15" id="KW-0808">Transferase</keyword>
<feature type="region of interest" description="Disordered" evidence="10">
    <location>
        <begin position="1"/>
        <end position="22"/>
    </location>
</feature>
<dbReference type="Pfam" id="PF00989">
    <property type="entry name" value="PAS"/>
    <property type="match status" value="1"/>
</dbReference>
<dbReference type="Pfam" id="PF08448">
    <property type="entry name" value="PAS_4"/>
    <property type="match status" value="1"/>
</dbReference>
<dbReference type="EMBL" id="CP001032">
    <property type="protein sequence ID" value="ACB73753.1"/>
    <property type="molecule type" value="Genomic_DNA"/>
</dbReference>
<dbReference type="InterPro" id="IPR013767">
    <property type="entry name" value="PAS_fold"/>
</dbReference>
<feature type="domain" description="Response regulatory" evidence="12">
    <location>
        <begin position="518"/>
        <end position="634"/>
    </location>
</feature>
<name>B1ZRR0_OPITP</name>
<dbReference type="InterPro" id="IPR036890">
    <property type="entry name" value="HATPase_C_sf"/>
</dbReference>
<dbReference type="PANTHER" id="PTHR43065:SF42">
    <property type="entry name" value="TWO-COMPONENT SENSOR PPRA"/>
    <property type="match status" value="1"/>
</dbReference>
<dbReference type="SUPFAM" id="SSF55874">
    <property type="entry name" value="ATPase domain of HSP90 chaperone/DNA topoisomerase II/histidine kinase"/>
    <property type="match status" value="1"/>
</dbReference>
<dbReference type="PRINTS" id="PR00344">
    <property type="entry name" value="BCTRLSENSOR"/>
</dbReference>
<gene>
    <name evidence="15" type="ordered locus">Oter_0463</name>
</gene>
<dbReference type="InterPro" id="IPR005467">
    <property type="entry name" value="His_kinase_dom"/>
</dbReference>
<dbReference type="Pfam" id="PF00512">
    <property type="entry name" value="HisKA"/>
    <property type="match status" value="1"/>
</dbReference>
<dbReference type="PROSITE" id="PS50110">
    <property type="entry name" value="RESPONSE_REGULATORY"/>
    <property type="match status" value="1"/>
</dbReference>
<keyword evidence="8" id="KW-0902">Two-component regulatory system</keyword>
<dbReference type="PANTHER" id="PTHR43065">
    <property type="entry name" value="SENSOR HISTIDINE KINASE"/>
    <property type="match status" value="1"/>
</dbReference>
<dbReference type="Gene3D" id="3.40.50.2300">
    <property type="match status" value="1"/>
</dbReference>